<keyword evidence="2" id="KW-1185">Reference proteome</keyword>
<name>A0A5Q4ZGG3_9BURK</name>
<dbReference type="KEGG" id="pdio:PDMSB3_3869"/>
<evidence type="ECO:0000313" key="2">
    <source>
        <dbReference type="Proteomes" id="UP000325811"/>
    </source>
</evidence>
<dbReference type="AlphaFoldDB" id="A0A5Q4ZGG3"/>
<evidence type="ECO:0000313" key="1">
    <source>
        <dbReference type="EMBL" id="VVD30325.1"/>
    </source>
</evidence>
<proteinExistence type="predicted"/>
<protein>
    <submittedName>
        <fullName evidence="1">Uncharacterized protein</fullName>
    </submittedName>
</protein>
<accession>A0A5Q4ZGG3</accession>
<sequence length="63" mass="7005">MPLPPALSLAASREGSGKPLCYILSILSPILHDAWNNFPYGRRSAPSFCCLSARVFFRAPKRR</sequence>
<reference evidence="1 2" key="1">
    <citation type="submission" date="2019-08" db="EMBL/GenBank/DDBJ databases">
        <authorList>
            <person name="Herpell B J."/>
        </authorList>
    </citation>
    <scope>NUCLEOTIDE SEQUENCE [LARGE SCALE GENOMIC DNA]</scope>
    <source>
        <strain evidence="2">Msb3</strain>
    </source>
</reference>
<dbReference type="Proteomes" id="UP000325811">
    <property type="component" value="Chromosome I"/>
</dbReference>
<dbReference type="EMBL" id="LR699553">
    <property type="protein sequence ID" value="VVD30325.1"/>
    <property type="molecule type" value="Genomic_DNA"/>
</dbReference>
<organism evidence="1 2">
    <name type="scientific">Paraburkholderia dioscoreae</name>
    <dbReference type="NCBI Taxonomy" id="2604047"/>
    <lineage>
        <taxon>Bacteria</taxon>
        <taxon>Pseudomonadati</taxon>
        <taxon>Pseudomonadota</taxon>
        <taxon>Betaproteobacteria</taxon>
        <taxon>Burkholderiales</taxon>
        <taxon>Burkholderiaceae</taxon>
        <taxon>Paraburkholderia</taxon>
    </lineage>
</organism>
<gene>
    <name evidence="1" type="ORF">PDMSB3_3869</name>
</gene>